<dbReference type="EMBL" id="JXSX01000003">
    <property type="protein sequence ID" value="KIR60692.1"/>
    <property type="molecule type" value="Genomic_DNA"/>
</dbReference>
<dbReference type="CDD" id="cd00093">
    <property type="entry name" value="HTH_XRE"/>
    <property type="match status" value="1"/>
</dbReference>
<dbReference type="RefSeq" id="WP_043966963.1">
    <property type="nucleotide sequence ID" value="NZ_JXSX01000003.1"/>
</dbReference>
<evidence type="ECO:0000313" key="2">
    <source>
        <dbReference type="EMBL" id="KIR60692.1"/>
    </source>
</evidence>
<comment type="caution">
    <text evidence="2">The sequence shown here is derived from an EMBL/GenBank/DDBJ whole genome shotgun (WGS) entry which is preliminary data.</text>
</comment>
<dbReference type="Pfam" id="PF19054">
    <property type="entry name" value="DUF5753"/>
    <property type="match status" value="1"/>
</dbReference>
<dbReference type="InterPro" id="IPR001387">
    <property type="entry name" value="Cro/C1-type_HTH"/>
</dbReference>
<evidence type="ECO:0000259" key="1">
    <source>
        <dbReference type="PROSITE" id="PS50943"/>
    </source>
</evidence>
<proteinExistence type="predicted"/>
<gene>
    <name evidence="2" type="ORF">TK50_22715</name>
</gene>
<protein>
    <recommendedName>
        <fullName evidence="1">HTH cro/C1-type domain-containing protein</fullName>
    </recommendedName>
</protein>
<dbReference type="GO" id="GO:0003677">
    <property type="term" value="F:DNA binding"/>
    <property type="evidence" value="ECO:0007669"/>
    <property type="project" value="InterPro"/>
</dbReference>
<keyword evidence="3" id="KW-1185">Reference proteome</keyword>
<accession>A0A0D0UP70</accession>
<organism evidence="2 3">
    <name type="scientific">Micromonospora haikouensis</name>
    <dbReference type="NCBI Taxonomy" id="686309"/>
    <lineage>
        <taxon>Bacteria</taxon>
        <taxon>Bacillati</taxon>
        <taxon>Actinomycetota</taxon>
        <taxon>Actinomycetes</taxon>
        <taxon>Micromonosporales</taxon>
        <taxon>Micromonosporaceae</taxon>
        <taxon>Micromonospora</taxon>
    </lineage>
</organism>
<dbReference type="InterPro" id="IPR043917">
    <property type="entry name" value="DUF5753"/>
</dbReference>
<sequence>MSAYLALVLKHERGKRGLTQDQVAEAVHVSGSLIAMFETGRRVPQPDTARRLDELLGTGDLIARMAVEARRDAQPGWFRPWAEVEREATSLRCFQATIVPGLLQTEAYARAALASGLFVPEKVEEHVAFRMERQALLDRKEPPLTTFVIDEAALHRGEPAVLKEQLLHLAEVGLRPRVLVHVVPCDAGPYLGQSGPFTLAEAAGGEHLAFLEDQLEGRVLADPKRVSTLERAWEAVRAVALPRDQSRDLILKQVNEL</sequence>
<feature type="domain" description="HTH cro/C1-type" evidence="1">
    <location>
        <begin position="9"/>
        <end position="61"/>
    </location>
</feature>
<dbReference type="SMART" id="SM00530">
    <property type="entry name" value="HTH_XRE"/>
    <property type="match status" value="1"/>
</dbReference>
<dbReference type="Pfam" id="PF13560">
    <property type="entry name" value="HTH_31"/>
    <property type="match status" value="1"/>
</dbReference>
<dbReference type="GeneID" id="301306862"/>
<dbReference type="InterPro" id="IPR010982">
    <property type="entry name" value="Lambda_DNA-bd_dom_sf"/>
</dbReference>
<dbReference type="Gene3D" id="1.10.260.40">
    <property type="entry name" value="lambda repressor-like DNA-binding domains"/>
    <property type="match status" value="1"/>
</dbReference>
<dbReference type="SUPFAM" id="SSF47413">
    <property type="entry name" value="lambda repressor-like DNA-binding domains"/>
    <property type="match status" value="1"/>
</dbReference>
<dbReference type="PATRIC" id="fig|47853.6.peg.4754"/>
<reference evidence="2 3" key="1">
    <citation type="submission" date="2015-01" db="EMBL/GenBank/DDBJ databases">
        <title>Sequencing and annotation of Micromonospora carbonacea strain JXNU-1 genome.</title>
        <authorList>
            <person name="Long Z."/>
            <person name="Huang Y."/>
            <person name="Jiang Y."/>
        </authorList>
    </citation>
    <scope>NUCLEOTIDE SEQUENCE [LARGE SCALE GENOMIC DNA]</scope>
    <source>
        <strain evidence="2 3">JXNU-1</strain>
    </source>
</reference>
<evidence type="ECO:0000313" key="3">
    <source>
        <dbReference type="Proteomes" id="UP000032254"/>
    </source>
</evidence>
<dbReference type="AlphaFoldDB" id="A0A0D0UP70"/>
<dbReference type="PROSITE" id="PS50943">
    <property type="entry name" value="HTH_CROC1"/>
    <property type="match status" value="1"/>
</dbReference>
<name>A0A0D0UP70_9ACTN</name>
<dbReference type="Proteomes" id="UP000032254">
    <property type="component" value="Unassembled WGS sequence"/>
</dbReference>
<dbReference type="OrthoDB" id="3669136at2"/>